<name>A0A1Y3BNQ2_EURMA</name>
<gene>
    <name evidence="2" type="ORF">BLA29_015408</name>
</gene>
<dbReference type="Proteomes" id="UP000194236">
    <property type="component" value="Unassembled WGS sequence"/>
</dbReference>
<dbReference type="OrthoDB" id="19729at2759"/>
<evidence type="ECO:0000256" key="1">
    <source>
        <dbReference type="SAM" id="MobiDB-lite"/>
    </source>
</evidence>
<dbReference type="AlphaFoldDB" id="A0A1Y3BNQ2"/>
<comment type="caution">
    <text evidence="2">The sequence shown here is derived from an EMBL/GenBank/DDBJ whole genome shotgun (WGS) entry which is preliminary data.</text>
</comment>
<dbReference type="EMBL" id="MUJZ01008518">
    <property type="protein sequence ID" value="OTF82422.1"/>
    <property type="molecule type" value="Genomic_DNA"/>
</dbReference>
<evidence type="ECO:0000313" key="2">
    <source>
        <dbReference type="EMBL" id="OTF82422.1"/>
    </source>
</evidence>
<reference evidence="2 3" key="1">
    <citation type="submission" date="2017-03" db="EMBL/GenBank/DDBJ databases">
        <title>Genome Survey of Euroglyphus maynei.</title>
        <authorList>
            <person name="Arlian L.G."/>
            <person name="Morgan M.S."/>
            <person name="Rider S.D."/>
        </authorList>
    </citation>
    <scope>NUCLEOTIDE SEQUENCE [LARGE SCALE GENOMIC DNA]</scope>
    <source>
        <strain evidence="2">Arlian Lab</strain>
        <tissue evidence="2">Whole body</tissue>
    </source>
</reference>
<protein>
    <submittedName>
        <fullName evidence="2">Uncharacterized protein</fullName>
    </submittedName>
</protein>
<organism evidence="2 3">
    <name type="scientific">Euroglyphus maynei</name>
    <name type="common">Mayne's house dust mite</name>
    <dbReference type="NCBI Taxonomy" id="6958"/>
    <lineage>
        <taxon>Eukaryota</taxon>
        <taxon>Metazoa</taxon>
        <taxon>Ecdysozoa</taxon>
        <taxon>Arthropoda</taxon>
        <taxon>Chelicerata</taxon>
        <taxon>Arachnida</taxon>
        <taxon>Acari</taxon>
        <taxon>Acariformes</taxon>
        <taxon>Sarcoptiformes</taxon>
        <taxon>Astigmata</taxon>
        <taxon>Psoroptidia</taxon>
        <taxon>Analgoidea</taxon>
        <taxon>Pyroglyphidae</taxon>
        <taxon>Pyroglyphinae</taxon>
        <taxon>Euroglyphus</taxon>
    </lineage>
</organism>
<sequence length="53" mass="6128">MAFIPGVTNIEPSAQNHQYEALDPKNKSSFKIVKNNAKKHHHRDEQPQFDIDI</sequence>
<accession>A0A1Y3BNQ2</accession>
<keyword evidence="3" id="KW-1185">Reference proteome</keyword>
<proteinExistence type="predicted"/>
<feature type="region of interest" description="Disordered" evidence="1">
    <location>
        <begin position="34"/>
        <end position="53"/>
    </location>
</feature>
<evidence type="ECO:0000313" key="3">
    <source>
        <dbReference type="Proteomes" id="UP000194236"/>
    </source>
</evidence>